<feature type="compositionally biased region" description="Basic and acidic residues" evidence="2">
    <location>
        <begin position="907"/>
        <end position="924"/>
    </location>
</feature>
<proteinExistence type="predicted"/>
<dbReference type="Gene3D" id="2.10.220.10">
    <property type="entry name" value="Hormone Receptor, Insulin-like Growth Factor Receptor 1, Chain A, domain 2"/>
    <property type="match status" value="3"/>
</dbReference>
<dbReference type="InterPro" id="IPR009030">
    <property type="entry name" value="Growth_fac_rcpt_cys_sf"/>
</dbReference>
<feature type="domain" description="Receptor L-domain" evidence="4">
    <location>
        <begin position="262"/>
        <end position="351"/>
    </location>
</feature>
<keyword evidence="1" id="KW-0325">Glycoprotein</keyword>
<dbReference type="Gene3D" id="3.80.20.20">
    <property type="entry name" value="Receptor L-domain"/>
    <property type="match status" value="3"/>
</dbReference>
<evidence type="ECO:0000256" key="2">
    <source>
        <dbReference type="SAM" id="MobiDB-lite"/>
    </source>
</evidence>
<reference evidence="6" key="1">
    <citation type="submission" date="2022-11" db="EMBL/GenBank/DDBJ databases">
        <title>Centuries of genome instability and evolution in soft-shell clam transmissible cancer (bioRxiv).</title>
        <authorList>
            <person name="Hart S.F.M."/>
            <person name="Yonemitsu M.A."/>
            <person name="Giersch R.M."/>
            <person name="Beal B.F."/>
            <person name="Arriagada G."/>
            <person name="Davis B.W."/>
            <person name="Ostrander E.A."/>
            <person name="Goff S.P."/>
            <person name="Metzger M.J."/>
        </authorList>
    </citation>
    <scope>NUCLEOTIDE SEQUENCE</scope>
    <source>
        <strain evidence="6">MELC-2E11</strain>
        <tissue evidence="6">Siphon/mantle</tissue>
    </source>
</reference>
<dbReference type="Pfam" id="PF14843">
    <property type="entry name" value="GF_recep_IV"/>
    <property type="match status" value="1"/>
</dbReference>
<name>A0ABY7ES60_MYAAR</name>
<feature type="compositionally biased region" description="Pro residues" evidence="2">
    <location>
        <begin position="800"/>
        <end position="809"/>
    </location>
</feature>
<dbReference type="Proteomes" id="UP001164746">
    <property type="component" value="Chromosome 7"/>
</dbReference>
<evidence type="ECO:0000259" key="5">
    <source>
        <dbReference type="Pfam" id="PF14843"/>
    </source>
</evidence>
<evidence type="ECO:0000259" key="4">
    <source>
        <dbReference type="Pfam" id="PF01030"/>
    </source>
</evidence>
<evidence type="ECO:0000313" key="7">
    <source>
        <dbReference type="Proteomes" id="UP001164746"/>
    </source>
</evidence>
<dbReference type="SUPFAM" id="SSF57184">
    <property type="entry name" value="Growth factor receptor domain"/>
    <property type="match status" value="2"/>
</dbReference>
<dbReference type="InterPro" id="IPR000494">
    <property type="entry name" value="Rcpt_L-dom"/>
</dbReference>
<dbReference type="SMART" id="SM00261">
    <property type="entry name" value="FU"/>
    <property type="match status" value="4"/>
</dbReference>
<evidence type="ECO:0000313" key="6">
    <source>
        <dbReference type="EMBL" id="WAR10031.1"/>
    </source>
</evidence>
<evidence type="ECO:0000256" key="1">
    <source>
        <dbReference type="ARBA" id="ARBA00023180"/>
    </source>
</evidence>
<keyword evidence="3" id="KW-0472">Membrane</keyword>
<accession>A0ABY7ES60</accession>
<evidence type="ECO:0000256" key="3">
    <source>
        <dbReference type="SAM" id="Phobius"/>
    </source>
</evidence>
<organism evidence="6 7">
    <name type="scientific">Mya arenaria</name>
    <name type="common">Soft-shell clam</name>
    <dbReference type="NCBI Taxonomy" id="6604"/>
    <lineage>
        <taxon>Eukaryota</taxon>
        <taxon>Metazoa</taxon>
        <taxon>Spiralia</taxon>
        <taxon>Lophotrochozoa</taxon>
        <taxon>Mollusca</taxon>
        <taxon>Bivalvia</taxon>
        <taxon>Autobranchia</taxon>
        <taxon>Heteroconchia</taxon>
        <taxon>Euheterodonta</taxon>
        <taxon>Imparidentia</taxon>
        <taxon>Neoheterodontei</taxon>
        <taxon>Myida</taxon>
        <taxon>Myoidea</taxon>
        <taxon>Myidae</taxon>
        <taxon>Mya</taxon>
    </lineage>
</organism>
<dbReference type="InterPro" id="IPR006212">
    <property type="entry name" value="Furin_repeat"/>
</dbReference>
<dbReference type="SUPFAM" id="SSF52058">
    <property type="entry name" value="L domain-like"/>
    <property type="match status" value="2"/>
</dbReference>
<dbReference type="EMBL" id="CP111018">
    <property type="protein sequence ID" value="WAR10031.1"/>
    <property type="molecule type" value="Genomic_DNA"/>
</dbReference>
<feature type="domain" description="Receptor L-domain" evidence="4">
    <location>
        <begin position="50"/>
        <end position="165"/>
    </location>
</feature>
<dbReference type="InterPro" id="IPR032778">
    <property type="entry name" value="GF_recep_IV"/>
</dbReference>
<feature type="transmembrane region" description="Helical" evidence="3">
    <location>
        <begin position="642"/>
        <end position="667"/>
    </location>
</feature>
<feature type="domain" description="Growth factor receptor" evidence="5">
    <location>
        <begin position="365"/>
        <end position="487"/>
    </location>
</feature>
<feature type="compositionally biased region" description="Polar residues" evidence="2">
    <location>
        <begin position="873"/>
        <end position="886"/>
    </location>
</feature>
<gene>
    <name evidence="6" type="ORF">MAR_035107</name>
</gene>
<dbReference type="CDD" id="cd00064">
    <property type="entry name" value="FU"/>
    <property type="match status" value="4"/>
</dbReference>
<keyword evidence="3" id="KW-1133">Transmembrane helix</keyword>
<keyword evidence="3" id="KW-0812">Transmembrane</keyword>
<sequence length="933" mass="105799">MSQKCSCDSSYVYDLRTESCKKICRGSNESFVKHDSFDHQYQIYKNRYTNCSYVDGNLELTNLEGSYDLGFLKDIEEVDGYVLILNVFSNYLNLTNLRIIRGKELFHHREEDYSLYVALNHNPYNDTQGLLELQFNSLSEVVRGKVHFLNNNLLCFANTIRWDDINPSTRPAFSIVFNSKNYKRQLNYIKEACKNFYNEGQCHPFCPMMRKYDQSLMKWVENPDGRYSFGSLCCTLLKTMMQCPGLDDSSFLNSKNIEDFRGCTIVDGSLSILGVSFLRDVHLGTVPLKLEDLNVLKDVRTINGYLSIQELPNEAESISFLSGLEIINGRFLTGLDMSEIYLTEKQKSRMLFNKPQEECDAEGKTCHSECSKHGCWGPGPDKCLKCKNKRVETTNQCVAKCTDVPMLYEAENNTCRACHEQCAEGCSGPGDDQCFQCLKVKVLGLNNTAVCMTECPVPLEPPFLYPDEQKICRQCDMACADGNGTTESEVLCLNKSQVYCPDGYFEKQYRSKVPNHPLNKKQVCQPCDPMCLTCSTEGVANCPDCRYYRYENLRKYSTCVESCPKFHYPEQKDCSPCHNECLNSCTGPTSMDCDNCRKFKIITSVENGTFKCVEECPASLPFLVDDTDPDKPTMTVEERKKILSIAIPTVGGVLLLGLLLTLFGYYWRQRERAKENTMKLTTKMMGVDDTVGDELKKIPSEEVLDKPDDSRIVEGDKLMRLPSYSYDKDDLARHLSVGDAGTEEMMGAGASNRPIREKRYGHLESAAVAKQQRDLSPNNRLRVDSFNNEPDGRVGILKHPPSPPPPPAPLGNGNIPGYSPGYGPYIHGPESIPSQRLNLPLDEDDYLQPKSVNPKAYLDLENNKEYYLNEKQMSQASRQQPYTDPSDNYLVPNSVPTIFENPDYFEGDPRDSVFDRKTPPRHNSDSSWKSVNE</sequence>
<feature type="region of interest" description="Disordered" evidence="2">
    <location>
        <begin position="769"/>
        <end position="837"/>
    </location>
</feature>
<keyword evidence="7" id="KW-1185">Reference proteome</keyword>
<dbReference type="Pfam" id="PF01030">
    <property type="entry name" value="Recep_L_domain"/>
    <property type="match status" value="2"/>
</dbReference>
<dbReference type="InterPro" id="IPR036941">
    <property type="entry name" value="Rcpt_L-dom_sf"/>
</dbReference>
<protein>
    <submittedName>
        <fullName evidence="6">EGFR-like protein</fullName>
    </submittedName>
</protein>
<feature type="region of interest" description="Disordered" evidence="2">
    <location>
        <begin position="873"/>
        <end position="933"/>
    </location>
</feature>